<evidence type="ECO:0000256" key="2">
    <source>
        <dbReference type="ARBA" id="ARBA00022448"/>
    </source>
</evidence>
<evidence type="ECO:0000256" key="4">
    <source>
        <dbReference type="SAM" id="SignalP"/>
    </source>
</evidence>
<dbReference type="RefSeq" id="WP_093212692.1">
    <property type="nucleotide sequence ID" value="NZ_FNFL01000002.1"/>
</dbReference>
<feature type="chain" id="PRO_5039389131" evidence="4">
    <location>
        <begin position="22"/>
        <end position="429"/>
    </location>
</feature>
<dbReference type="EMBL" id="FNFL01000002">
    <property type="protein sequence ID" value="SDK00210.1"/>
    <property type="molecule type" value="Genomic_DNA"/>
</dbReference>
<evidence type="ECO:0000313" key="5">
    <source>
        <dbReference type="EMBL" id="SDK00210.1"/>
    </source>
</evidence>
<name>A0A1G8YDS7_9BACI</name>
<dbReference type="OrthoDB" id="9768630at2"/>
<keyword evidence="6" id="KW-1185">Reference proteome</keyword>
<dbReference type="Proteomes" id="UP000198694">
    <property type="component" value="Unassembled WGS sequence"/>
</dbReference>
<keyword evidence="2" id="KW-0813">Transport</keyword>
<keyword evidence="3 4" id="KW-0732">Signal</keyword>
<dbReference type="Gene3D" id="3.40.190.10">
    <property type="entry name" value="Periplasmic binding protein-like II"/>
    <property type="match status" value="1"/>
</dbReference>
<accession>A0A1G8YDS7</accession>
<gene>
    <name evidence="5" type="ORF">SAMN05216243_1524</name>
</gene>
<dbReference type="GO" id="GO:1901982">
    <property type="term" value="F:maltose binding"/>
    <property type="evidence" value="ECO:0007669"/>
    <property type="project" value="TreeGrafter"/>
</dbReference>
<dbReference type="GO" id="GO:0042956">
    <property type="term" value="P:maltodextrin transmembrane transport"/>
    <property type="evidence" value="ECO:0007669"/>
    <property type="project" value="TreeGrafter"/>
</dbReference>
<dbReference type="CDD" id="cd14748">
    <property type="entry name" value="PBP2_UgpB"/>
    <property type="match status" value="1"/>
</dbReference>
<evidence type="ECO:0000256" key="3">
    <source>
        <dbReference type="ARBA" id="ARBA00022729"/>
    </source>
</evidence>
<dbReference type="PROSITE" id="PS51257">
    <property type="entry name" value="PROKAR_LIPOPROTEIN"/>
    <property type="match status" value="1"/>
</dbReference>
<evidence type="ECO:0000313" key="6">
    <source>
        <dbReference type="Proteomes" id="UP000198694"/>
    </source>
</evidence>
<feature type="signal peptide" evidence="4">
    <location>
        <begin position="1"/>
        <end position="21"/>
    </location>
</feature>
<dbReference type="InterPro" id="IPR006059">
    <property type="entry name" value="SBP"/>
</dbReference>
<protein>
    <submittedName>
        <fullName evidence="5">Multiple sugar transport system substrate-binding protein</fullName>
    </submittedName>
</protein>
<dbReference type="PANTHER" id="PTHR30061:SF50">
    <property type="entry name" value="MALTOSE_MALTODEXTRIN-BINDING PERIPLASMIC PROTEIN"/>
    <property type="match status" value="1"/>
</dbReference>
<dbReference type="Pfam" id="PF13416">
    <property type="entry name" value="SBP_bac_8"/>
    <property type="match status" value="1"/>
</dbReference>
<organism evidence="5 6">
    <name type="scientific">Sediminibacillus albus</name>
    <dbReference type="NCBI Taxonomy" id="407036"/>
    <lineage>
        <taxon>Bacteria</taxon>
        <taxon>Bacillati</taxon>
        <taxon>Bacillota</taxon>
        <taxon>Bacilli</taxon>
        <taxon>Bacillales</taxon>
        <taxon>Bacillaceae</taxon>
        <taxon>Sediminibacillus</taxon>
    </lineage>
</organism>
<dbReference type="AlphaFoldDB" id="A0A1G8YDS7"/>
<reference evidence="5 6" key="1">
    <citation type="submission" date="2016-10" db="EMBL/GenBank/DDBJ databases">
        <authorList>
            <person name="de Groot N.N."/>
        </authorList>
    </citation>
    <scope>NUCLEOTIDE SEQUENCE [LARGE SCALE GENOMIC DNA]</scope>
    <source>
        <strain evidence="5 6">CGMCC 1.6502</strain>
    </source>
</reference>
<dbReference type="PANTHER" id="PTHR30061">
    <property type="entry name" value="MALTOSE-BINDING PERIPLASMIC PROTEIN"/>
    <property type="match status" value="1"/>
</dbReference>
<proteinExistence type="inferred from homology"/>
<evidence type="ECO:0000256" key="1">
    <source>
        <dbReference type="ARBA" id="ARBA00008520"/>
    </source>
</evidence>
<dbReference type="SUPFAM" id="SSF53850">
    <property type="entry name" value="Periplasmic binding protein-like II"/>
    <property type="match status" value="1"/>
</dbReference>
<keyword evidence="5" id="KW-0762">Sugar transport</keyword>
<dbReference type="GO" id="GO:0055052">
    <property type="term" value="C:ATP-binding cassette (ABC) transporter complex, substrate-binding subunit-containing"/>
    <property type="evidence" value="ECO:0007669"/>
    <property type="project" value="TreeGrafter"/>
</dbReference>
<dbReference type="GO" id="GO:0015768">
    <property type="term" value="P:maltose transport"/>
    <property type="evidence" value="ECO:0007669"/>
    <property type="project" value="TreeGrafter"/>
</dbReference>
<sequence length="429" mass="47778">MKRTKTWLGIFFTCLLTFVLAACNGNSGVVDNEGGDSGEKEGSGDSSEITLWAPFSGPDGPYMKEIVDGYNDSQDEYTVNFQIVPQTEYYKNVDLAINGESNMPDLLVMHGDQIFTYAEKDVLRSLNDLMGEEITEDEYHPNGIEGASVDGEIYGVPLDIHPLLFYWNKDMFKEAGLNPEQPPANREEFIEYAQALTDKDNNQYGYVVPTLWPQEFIFPTIVNQNGGELYKDGEVQFTSDAVVEALEFEKSLIEEYEVSPKDVQQDGEVTLFLQGKSGMHMNGPWMLEQWEESGINYGVAPVPQLGTEQEGVYANSHNFVIPKSGNEEKLDAITNFLSYVGDNALAWAESGQAPASKAVYESEEFQEVNDQSPQVAKQFDYVTFAPDVENWGQATSPLMEAVNEALLGQKDVKEALEEAQQKASQALEE</sequence>
<dbReference type="STRING" id="407036.SAMN05216243_1524"/>
<comment type="similarity">
    <text evidence="1">Belongs to the bacterial solute-binding protein 1 family.</text>
</comment>